<accession>A0A1S0UDJ4</accession>
<dbReference type="AlphaFoldDB" id="A0A1S0UDJ4"/>
<reference evidence="1" key="1">
    <citation type="submission" date="2012-04" db="EMBL/GenBank/DDBJ databases">
        <title>The Genome Sequence of Loa loa.</title>
        <authorList>
            <consortium name="The Broad Institute Genome Sequencing Platform"/>
            <consortium name="Broad Institute Genome Sequencing Center for Infectious Disease"/>
            <person name="Nutman T.B."/>
            <person name="Fink D.L."/>
            <person name="Russ C."/>
            <person name="Young S."/>
            <person name="Zeng Q."/>
            <person name="Gargeya S."/>
            <person name="Alvarado L."/>
            <person name="Berlin A."/>
            <person name="Chapman S.B."/>
            <person name="Chen Z."/>
            <person name="Freedman E."/>
            <person name="Gellesch M."/>
            <person name="Goldberg J."/>
            <person name="Griggs A."/>
            <person name="Gujja S."/>
            <person name="Heilman E.R."/>
            <person name="Heiman D."/>
            <person name="Howarth C."/>
            <person name="Mehta T."/>
            <person name="Neiman D."/>
            <person name="Pearson M."/>
            <person name="Roberts A."/>
            <person name="Saif S."/>
            <person name="Shea T."/>
            <person name="Shenoy N."/>
            <person name="Sisk P."/>
            <person name="Stolte C."/>
            <person name="Sykes S."/>
            <person name="White J."/>
            <person name="Yandava C."/>
            <person name="Haas B."/>
            <person name="Henn M.R."/>
            <person name="Nusbaum C."/>
            <person name="Birren B."/>
        </authorList>
    </citation>
    <scope>NUCLEOTIDE SEQUENCE [LARGE SCALE GENOMIC DNA]</scope>
</reference>
<dbReference type="RefSeq" id="XP_020304456.1">
    <property type="nucleotide sequence ID" value="XM_020451741.1"/>
</dbReference>
<sequence>MGEYLEHSSIEIIIESRLPIWMLDKVYQQKGPEVLPQSSSPIQTIVKATSFCNEDQWDDECQVYQTAKQRMERLKTIEECLNCLQKGHITNT</sequence>
<protein>
    <submittedName>
        <fullName evidence="1">Uncharacterized protein</fullName>
    </submittedName>
</protein>
<dbReference type="KEGG" id="loa:LOAG_19085"/>
<gene>
    <name evidence="1" type="ORF">LOAG_19085</name>
</gene>
<dbReference type="EMBL" id="JH713443">
    <property type="protein sequence ID" value="EJD73496.1"/>
    <property type="molecule type" value="Genomic_DNA"/>
</dbReference>
<evidence type="ECO:0000313" key="1">
    <source>
        <dbReference type="EMBL" id="EJD73496.1"/>
    </source>
</evidence>
<dbReference type="CTD" id="31252183"/>
<organism evidence="1">
    <name type="scientific">Loa loa</name>
    <name type="common">Eye worm</name>
    <name type="synonym">Filaria loa</name>
    <dbReference type="NCBI Taxonomy" id="7209"/>
    <lineage>
        <taxon>Eukaryota</taxon>
        <taxon>Metazoa</taxon>
        <taxon>Ecdysozoa</taxon>
        <taxon>Nematoda</taxon>
        <taxon>Chromadorea</taxon>
        <taxon>Rhabditida</taxon>
        <taxon>Spirurina</taxon>
        <taxon>Spiruromorpha</taxon>
        <taxon>Filarioidea</taxon>
        <taxon>Onchocercidae</taxon>
        <taxon>Loa</taxon>
    </lineage>
</organism>
<dbReference type="GeneID" id="31252183"/>
<dbReference type="OrthoDB" id="10654998at2759"/>
<name>A0A1S0UDJ4_LOALO</name>
<feature type="non-terminal residue" evidence="1">
    <location>
        <position position="92"/>
    </location>
</feature>
<proteinExistence type="predicted"/>
<dbReference type="InParanoid" id="A0A1S0UDJ4"/>